<name>A0A165R6P2_LACPN</name>
<comment type="caution">
    <text evidence="2">The sequence shown here is derived from an EMBL/GenBank/DDBJ whole genome shotgun (WGS) entry which is preliminary data.</text>
</comment>
<reference evidence="2 3" key="1">
    <citation type="submission" date="2016-03" db="EMBL/GenBank/DDBJ databases">
        <title>Comparative genomics of 54 Lactobacillus plantarum strains reveals genomic uncoupling from niche constraints.</title>
        <authorList>
            <person name="Martino M.E."/>
        </authorList>
    </citation>
    <scope>NUCLEOTIDE SEQUENCE [LARGE SCALE GENOMIC DNA]</scope>
    <source>
        <strain evidence="2 3">19.1</strain>
    </source>
</reference>
<sequence>MGQANPKLMASLLKVADQSIVGSLGGIINSLATISIPIGSVGLVLLDNIVSPEAAYLTAMGLLLACGGCLFIRR</sequence>
<dbReference type="PATRIC" id="fig|1590.199.peg.1994"/>
<dbReference type="AlphaFoldDB" id="A0A165R6P2"/>
<organism evidence="2 3">
    <name type="scientific">Lactiplantibacillus plantarum</name>
    <name type="common">Lactobacillus plantarum</name>
    <dbReference type="NCBI Taxonomy" id="1590"/>
    <lineage>
        <taxon>Bacteria</taxon>
        <taxon>Bacillati</taxon>
        <taxon>Bacillota</taxon>
        <taxon>Bacilli</taxon>
        <taxon>Lactobacillales</taxon>
        <taxon>Lactobacillaceae</taxon>
        <taxon>Lactiplantibacillus</taxon>
    </lineage>
</organism>
<keyword evidence="1" id="KW-0812">Transmembrane</keyword>
<evidence type="ECO:0000256" key="1">
    <source>
        <dbReference type="SAM" id="Phobius"/>
    </source>
</evidence>
<evidence type="ECO:0000313" key="3">
    <source>
        <dbReference type="Proteomes" id="UP000076882"/>
    </source>
</evidence>
<feature type="transmembrane region" description="Helical" evidence="1">
    <location>
        <begin position="54"/>
        <end position="72"/>
    </location>
</feature>
<keyword evidence="1" id="KW-1133">Transmembrane helix</keyword>
<accession>A0A165R6P2</accession>
<dbReference type="RefSeq" id="WP_243667757.1">
    <property type="nucleotide sequence ID" value="NZ_CP181434.1"/>
</dbReference>
<dbReference type="Proteomes" id="UP000076882">
    <property type="component" value="Unassembled WGS sequence"/>
</dbReference>
<evidence type="ECO:0000313" key="2">
    <source>
        <dbReference type="EMBL" id="KZU92194.1"/>
    </source>
</evidence>
<dbReference type="EMBL" id="LUXM01000040">
    <property type="protein sequence ID" value="KZU92194.1"/>
    <property type="molecule type" value="Genomic_DNA"/>
</dbReference>
<feature type="transmembrane region" description="Helical" evidence="1">
    <location>
        <begin position="20"/>
        <end position="42"/>
    </location>
</feature>
<keyword evidence="1" id="KW-0472">Membrane</keyword>
<proteinExistence type="predicted"/>
<gene>
    <name evidence="2" type="ORF">Lp19_3480</name>
</gene>
<protein>
    <submittedName>
        <fullName evidence="2">Integral membrane protein</fullName>
    </submittedName>
</protein>